<comment type="similarity">
    <text evidence="11 12">Belongs to the TonB-dependent receptor family.</text>
</comment>
<evidence type="ECO:0000256" key="6">
    <source>
        <dbReference type="ARBA" id="ARBA00023004"/>
    </source>
</evidence>
<evidence type="ECO:0000259" key="15">
    <source>
        <dbReference type="Pfam" id="PF07715"/>
    </source>
</evidence>
<sequence length="789" mass="86033">MARNIAALRIRLALGTALLATAPALAQQEAPAGPASPAVAADQPSGNEIVVVARRRAEKLIDVPIAVTAYTADQLSKEQAVDLSGIQGTAPNVNLVQGRGSTTNANIFIRGIGQPDALQTFDPAVGVYVDGVYISRIQGALFNLFDVDHIEVLRGPQGTLYGKNTIGGAVNIISKRPDLEAFHASGNFTYGSYNQKLANAYVTVPLVTDKLALSLAGVYDRRDGTVEDPLTGRHYNDRNTQAGRAILRYKASDRVELTLEGDYTHQHTRPTLGYATAPLTNVDLVTGAQQVISPANPYGPYDFKASTSLQPGQDQTLHHWGVAFTANVELNDAFTLTSISAYRKLKPNYWLDFDATQLQVADAYVGVRQRQISEELQLKYDHGPLKGVAGLYYLNEQISSNQLSEDDDYITVLGTPATFQRYITDFQTSKSYAAFGQMTYDFTDKLSATAGIRYTSERKHYVRSTYTVLGNPLLGGTITSAPFDFPGSLPAPYNDLDHADFHAWTPSFTLSYKPTRDTLLYASASRGFKSGGFNGRVNGLGDVTQVIDGKTVVVPYFKPEAVWTYEAGAKGSFLGGRVSLSGDVFYSDYKDFQARVGGGQTGILGGSFPVINAGKLRIWGIETELAVKPTKAWSIRADVGYLNAKYLRFDDARRTPPYGTDNFSCNPTGQHIVCKPAFAPPLSASIGSDYAFDLQGAGTITFGGDARFVDKQWLSVDNRPGLYENGYWLFNAYVRYDDPTGRWYLQGGVKNAANTIYKTDAQEFSSVGNIQTVYYGDPRTWTGTVGFRF</sequence>
<evidence type="ECO:0000313" key="16">
    <source>
        <dbReference type="EMBL" id="MBA2933875.1"/>
    </source>
</evidence>
<keyword evidence="8 12" id="KW-0798">TonB box</keyword>
<keyword evidence="17" id="KW-1185">Reference proteome</keyword>
<keyword evidence="3 11" id="KW-1134">Transmembrane beta strand</keyword>
<feature type="domain" description="TonB-dependent receptor-like beta-barrel" evidence="14">
    <location>
        <begin position="301"/>
        <end position="751"/>
    </location>
</feature>
<evidence type="ECO:0000256" key="13">
    <source>
        <dbReference type="SAM" id="SignalP"/>
    </source>
</evidence>
<feature type="domain" description="TonB-dependent receptor plug" evidence="15">
    <location>
        <begin position="60"/>
        <end position="169"/>
    </location>
</feature>
<evidence type="ECO:0000256" key="4">
    <source>
        <dbReference type="ARBA" id="ARBA00022496"/>
    </source>
</evidence>
<dbReference type="Proteomes" id="UP000570166">
    <property type="component" value="Unassembled WGS sequence"/>
</dbReference>
<feature type="signal peptide" evidence="13">
    <location>
        <begin position="1"/>
        <end position="26"/>
    </location>
</feature>
<dbReference type="EMBL" id="JACEIB010000003">
    <property type="protein sequence ID" value="MBA2933875.1"/>
    <property type="molecule type" value="Genomic_DNA"/>
</dbReference>
<dbReference type="CDD" id="cd01347">
    <property type="entry name" value="ligand_gated_channel"/>
    <property type="match status" value="1"/>
</dbReference>
<dbReference type="PROSITE" id="PS52016">
    <property type="entry name" value="TONB_DEPENDENT_REC_3"/>
    <property type="match status" value="1"/>
</dbReference>
<dbReference type="PANTHER" id="PTHR32552">
    <property type="entry name" value="FERRICHROME IRON RECEPTOR-RELATED"/>
    <property type="match status" value="1"/>
</dbReference>
<evidence type="ECO:0000256" key="9">
    <source>
        <dbReference type="ARBA" id="ARBA00023136"/>
    </source>
</evidence>
<keyword evidence="6" id="KW-0408">Iron</keyword>
<dbReference type="InterPro" id="IPR036942">
    <property type="entry name" value="Beta-barrel_TonB_sf"/>
</dbReference>
<evidence type="ECO:0000256" key="1">
    <source>
        <dbReference type="ARBA" id="ARBA00004571"/>
    </source>
</evidence>
<organism evidence="16 17">
    <name type="scientific">Sphingomonas chungangi</name>
    <dbReference type="NCBI Taxonomy" id="2683589"/>
    <lineage>
        <taxon>Bacteria</taxon>
        <taxon>Pseudomonadati</taxon>
        <taxon>Pseudomonadota</taxon>
        <taxon>Alphaproteobacteria</taxon>
        <taxon>Sphingomonadales</taxon>
        <taxon>Sphingomonadaceae</taxon>
        <taxon>Sphingomonas</taxon>
    </lineage>
</organism>
<keyword evidence="9 11" id="KW-0472">Membrane</keyword>
<feature type="chain" id="PRO_5033011909" evidence="13">
    <location>
        <begin position="27"/>
        <end position="789"/>
    </location>
</feature>
<dbReference type="InterPro" id="IPR012910">
    <property type="entry name" value="Plug_dom"/>
</dbReference>
<dbReference type="SUPFAM" id="SSF56935">
    <property type="entry name" value="Porins"/>
    <property type="match status" value="1"/>
</dbReference>
<dbReference type="InterPro" id="IPR000531">
    <property type="entry name" value="Beta-barrel_TonB"/>
</dbReference>
<keyword evidence="16" id="KW-0675">Receptor</keyword>
<reference evidence="16 17" key="1">
    <citation type="submission" date="2020-07" db="EMBL/GenBank/DDBJ databases">
        <authorList>
            <person name="Sun Q."/>
        </authorList>
    </citation>
    <scope>NUCLEOTIDE SEQUENCE [LARGE SCALE GENOMIC DNA]</scope>
    <source>
        <strain evidence="16 17">CGMCC 1.13654</strain>
    </source>
</reference>
<dbReference type="Pfam" id="PF07715">
    <property type="entry name" value="Plug"/>
    <property type="match status" value="1"/>
</dbReference>
<dbReference type="GO" id="GO:0009279">
    <property type="term" value="C:cell outer membrane"/>
    <property type="evidence" value="ECO:0007669"/>
    <property type="project" value="UniProtKB-SubCell"/>
</dbReference>
<keyword evidence="5 11" id="KW-0812">Transmembrane</keyword>
<accession>A0A838L5A7</accession>
<proteinExistence type="inferred from homology"/>
<keyword evidence="7" id="KW-0406">Ion transport</keyword>
<name>A0A838L5A7_9SPHN</name>
<dbReference type="PANTHER" id="PTHR32552:SF81">
    <property type="entry name" value="TONB-DEPENDENT OUTER MEMBRANE RECEPTOR"/>
    <property type="match status" value="1"/>
</dbReference>
<dbReference type="Pfam" id="PF00593">
    <property type="entry name" value="TonB_dep_Rec_b-barrel"/>
    <property type="match status" value="1"/>
</dbReference>
<dbReference type="InterPro" id="IPR039426">
    <property type="entry name" value="TonB-dep_rcpt-like"/>
</dbReference>
<evidence type="ECO:0000256" key="10">
    <source>
        <dbReference type="ARBA" id="ARBA00023237"/>
    </source>
</evidence>
<dbReference type="GO" id="GO:0006826">
    <property type="term" value="P:iron ion transport"/>
    <property type="evidence" value="ECO:0007669"/>
    <property type="project" value="UniProtKB-KW"/>
</dbReference>
<keyword evidence="4" id="KW-0410">Iron transport</keyword>
<keyword evidence="10 11" id="KW-0998">Cell outer membrane</keyword>
<evidence type="ECO:0000256" key="3">
    <source>
        <dbReference type="ARBA" id="ARBA00022452"/>
    </source>
</evidence>
<keyword evidence="13" id="KW-0732">Signal</keyword>
<evidence type="ECO:0000256" key="12">
    <source>
        <dbReference type="RuleBase" id="RU003357"/>
    </source>
</evidence>
<dbReference type="AlphaFoldDB" id="A0A838L5A7"/>
<evidence type="ECO:0000256" key="8">
    <source>
        <dbReference type="ARBA" id="ARBA00023077"/>
    </source>
</evidence>
<evidence type="ECO:0000256" key="11">
    <source>
        <dbReference type="PROSITE-ProRule" id="PRU01360"/>
    </source>
</evidence>
<comment type="caution">
    <text evidence="16">The sequence shown here is derived from an EMBL/GenBank/DDBJ whole genome shotgun (WGS) entry which is preliminary data.</text>
</comment>
<evidence type="ECO:0000256" key="7">
    <source>
        <dbReference type="ARBA" id="ARBA00023065"/>
    </source>
</evidence>
<protein>
    <submittedName>
        <fullName evidence="16">TonB-dependent receptor</fullName>
    </submittedName>
</protein>
<evidence type="ECO:0000259" key="14">
    <source>
        <dbReference type="Pfam" id="PF00593"/>
    </source>
</evidence>
<keyword evidence="2 11" id="KW-0813">Transport</keyword>
<dbReference type="Gene3D" id="2.40.170.20">
    <property type="entry name" value="TonB-dependent receptor, beta-barrel domain"/>
    <property type="match status" value="1"/>
</dbReference>
<dbReference type="RefSeq" id="WP_160363666.1">
    <property type="nucleotide sequence ID" value="NZ_JACEIB010000003.1"/>
</dbReference>
<evidence type="ECO:0000256" key="2">
    <source>
        <dbReference type="ARBA" id="ARBA00022448"/>
    </source>
</evidence>
<gene>
    <name evidence="16" type="ORF">HZF05_07140</name>
</gene>
<evidence type="ECO:0000256" key="5">
    <source>
        <dbReference type="ARBA" id="ARBA00022692"/>
    </source>
</evidence>
<evidence type="ECO:0000313" key="17">
    <source>
        <dbReference type="Proteomes" id="UP000570166"/>
    </source>
</evidence>
<comment type="subcellular location">
    <subcellularLocation>
        <location evidence="1 11">Cell outer membrane</location>
        <topology evidence="1 11">Multi-pass membrane protein</topology>
    </subcellularLocation>
</comment>